<sequence length="223" mass="24445">MSGLMGRIEIAANASNNMTNIILPKVSTIVNSIEAMTGSLGSLGTIVNTGNCNFSNVSFDITGNLTNQMKNKSAMIEEVSQQTLCLGKPWLTVGDDRFVMFPWMMNWNDARALCRSCNVDLLQPKDILKVAKYLDDNFNGTQYYWAGSRGNGTHQVYPGSGDVLPTCSGCTWYLYSTHTYVGTNDCPALFLDDEWRSSGKTSQVLLSSMDSCSETYPFVLCGA</sequence>
<dbReference type="Proteomes" id="UP001497623">
    <property type="component" value="Unassembled WGS sequence"/>
</dbReference>
<dbReference type="EMBL" id="CAXKWB010032892">
    <property type="protein sequence ID" value="CAL4142064.1"/>
    <property type="molecule type" value="Genomic_DNA"/>
</dbReference>
<keyword evidence="2" id="KW-1185">Reference proteome</keyword>
<dbReference type="InterPro" id="IPR016186">
    <property type="entry name" value="C-type_lectin-like/link_sf"/>
</dbReference>
<dbReference type="InterPro" id="IPR016187">
    <property type="entry name" value="CTDL_fold"/>
</dbReference>
<evidence type="ECO:0000313" key="1">
    <source>
        <dbReference type="EMBL" id="CAL4142064.1"/>
    </source>
</evidence>
<evidence type="ECO:0000313" key="2">
    <source>
        <dbReference type="Proteomes" id="UP001497623"/>
    </source>
</evidence>
<protein>
    <recommendedName>
        <fullName evidence="3">C-type lectin domain-containing protein</fullName>
    </recommendedName>
</protein>
<dbReference type="SUPFAM" id="SSF56436">
    <property type="entry name" value="C-type lectin-like"/>
    <property type="match status" value="1"/>
</dbReference>
<proteinExistence type="predicted"/>
<name>A0AAV2RV20_MEGNR</name>
<evidence type="ECO:0008006" key="3">
    <source>
        <dbReference type="Google" id="ProtNLM"/>
    </source>
</evidence>
<organism evidence="1 2">
    <name type="scientific">Meganyctiphanes norvegica</name>
    <name type="common">Northern krill</name>
    <name type="synonym">Thysanopoda norvegica</name>
    <dbReference type="NCBI Taxonomy" id="48144"/>
    <lineage>
        <taxon>Eukaryota</taxon>
        <taxon>Metazoa</taxon>
        <taxon>Ecdysozoa</taxon>
        <taxon>Arthropoda</taxon>
        <taxon>Crustacea</taxon>
        <taxon>Multicrustacea</taxon>
        <taxon>Malacostraca</taxon>
        <taxon>Eumalacostraca</taxon>
        <taxon>Eucarida</taxon>
        <taxon>Euphausiacea</taxon>
        <taxon>Euphausiidae</taxon>
        <taxon>Meganyctiphanes</taxon>
    </lineage>
</organism>
<reference evidence="1 2" key="1">
    <citation type="submission" date="2024-05" db="EMBL/GenBank/DDBJ databases">
        <authorList>
            <person name="Wallberg A."/>
        </authorList>
    </citation>
    <scope>NUCLEOTIDE SEQUENCE [LARGE SCALE GENOMIC DNA]</scope>
</reference>
<dbReference type="AlphaFoldDB" id="A0AAV2RV20"/>
<dbReference type="Gene3D" id="3.10.100.10">
    <property type="entry name" value="Mannose-Binding Protein A, subunit A"/>
    <property type="match status" value="1"/>
</dbReference>
<gene>
    <name evidence="1" type="ORF">MNOR_LOCUS28987</name>
</gene>
<accession>A0AAV2RV20</accession>
<comment type="caution">
    <text evidence="1">The sequence shown here is derived from an EMBL/GenBank/DDBJ whole genome shotgun (WGS) entry which is preliminary data.</text>
</comment>